<protein>
    <submittedName>
        <fullName evidence="1">Uncharacterized protein</fullName>
    </submittedName>
</protein>
<dbReference type="SUPFAM" id="SSF52075">
    <property type="entry name" value="Outer arm dynein light chain 1"/>
    <property type="match status" value="1"/>
</dbReference>
<dbReference type="KEGG" id="emt:CPZ25_003415"/>
<organism evidence="1 2">
    <name type="scientific">Eubacterium maltosivorans</name>
    <dbReference type="NCBI Taxonomy" id="2041044"/>
    <lineage>
        <taxon>Bacteria</taxon>
        <taxon>Bacillati</taxon>
        <taxon>Bacillota</taxon>
        <taxon>Clostridia</taxon>
        <taxon>Eubacteriales</taxon>
        <taxon>Eubacteriaceae</taxon>
        <taxon>Eubacterium</taxon>
    </lineage>
</organism>
<evidence type="ECO:0000313" key="2">
    <source>
        <dbReference type="Proteomes" id="UP000218387"/>
    </source>
</evidence>
<proteinExistence type="predicted"/>
<dbReference type="Gene3D" id="3.80.10.10">
    <property type="entry name" value="Ribonuclease Inhibitor"/>
    <property type="match status" value="1"/>
</dbReference>
<dbReference type="AlphaFoldDB" id="A0A4P9C735"/>
<keyword evidence="2" id="KW-1185">Reference proteome</keyword>
<dbReference type="EMBL" id="CP029487">
    <property type="protein sequence ID" value="QCT70405.1"/>
    <property type="molecule type" value="Genomic_DNA"/>
</dbReference>
<dbReference type="RefSeq" id="WP_096919879.1">
    <property type="nucleotide sequence ID" value="NZ_CP029487.1"/>
</dbReference>
<gene>
    <name evidence="1" type="ORF">CPZ25_003415</name>
</gene>
<dbReference type="Proteomes" id="UP000218387">
    <property type="component" value="Chromosome"/>
</dbReference>
<sequence length="475" mass="53601">MGIFKKLFGGNAPYKPGKLDLNRPVPLGEIFPDVNLAHSVLNELNKRAGKKLSGINEPVSIEDLKEIRSLRASGMEIRSLEGMEYLFKLQEADLSHNLIQEIPFSLEDVTRLNNKYKGGFILNLYSFVLDLSDNRFATVPELVEQYRAKERNLFIDLSDNPVIDPEVKTPSAEGCAEVIKKHRTGLSDNDFSWLLYYINAYYLVKTQKELSGYTETTPGDFTTEPLSFIKASGQILKNTIYPEGFNGQHNFALVNDRGKASVSVKKAEQEAIKKIIDFKLKDGLLPTGDTEPFNAAADGETINKTAVFNYYNENTDKLCPELFSDEILSDSLSADKKRILEQKKLLKEATDCLDTAIQNTESPEISGKLKTIKSLTEKIIDHMQENPKEYHFSFEINYLPMTLDIIRSYNNLSQTETETGKNKLAREKIEASFDTIIEAFGNYISQFEQNAAIDLHSDIDSLLSLFESHGLTDKK</sequence>
<accession>A0A4P9C735</accession>
<evidence type="ECO:0000313" key="1">
    <source>
        <dbReference type="EMBL" id="QCT70405.1"/>
    </source>
</evidence>
<name>A0A4P9C735_EUBML</name>
<reference evidence="1 2" key="1">
    <citation type="submission" date="2018-05" db="EMBL/GenBank/DDBJ databases">
        <title>Genome comparison of Eubacterium sp.</title>
        <authorList>
            <person name="Feng Y."/>
            <person name="Sanchez-Andrea I."/>
            <person name="Stams A.J.M."/>
            <person name="De Vos W.M."/>
        </authorList>
    </citation>
    <scope>NUCLEOTIDE SEQUENCE [LARGE SCALE GENOMIC DNA]</scope>
    <source>
        <strain evidence="1 2">YI</strain>
    </source>
</reference>
<dbReference type="InterPro" id="IPR032675">
    <property type="entry name" value="LRR_dom_sf"/>
</dbReference>